<dbReference type="SUPFAM" id="SSF46785">
    <property type="entry name" value="Winged helix' DNA-binding domain"/>
    <property type="match status" value="1"/>
</dbReference>
<keyword evidence="3" id="KW-0238">DNA-binding</keyword>
<dbReference type="RefSeq" id="WP_025145620.1">
    <property type="nucleotide sequence ID" value="NZ_CP060723.1"/>
</dbReference>
<sequence>MSNHNIKPTEGEMEILQVLWQKGNATVREVHEALNKKDSGYTTTLKLMQILHEKGMVERDTNQKTHIYKALVSQDKTEKQLVTKMIDNVFNGSAARLVMQALGNHSASADEIDEIKKYLDSLK</sequence>
<comment type="similarity">
    <text evidence="1">Belongs to the BlaI transcriptional regulatory family.</text>
</comment>
<evidence type="ECO:0000313" key="6">
    <source>
        <dbReference type="Proteomes" id="UP000515806"/>
    </source>
</evidence>
<dbReference type="KEGG" id="proe:H9L23_15945"/>
<dbReference type="EMBL" id="CP060723">
    <property type="protein sequence ID" value="QNN40623.1"/>
    <property type="molecule type" value="Genomic_DNA"/>
</dbReference>
<dbReference type="InterPro" id="IPR036390">
    <property type="entry name" value="WH_DNA-bd_sf"/>
</dbReference>
<keyword evidence="6" id="KW-1185">Reference proteome</keyword>
<name>A0A7G9QB98_9SPHI</name>
<dbReference type="Gene3D" id="1.10.10.10">
    <property type="entry name" value="Winged helix-like DNA-binding domain superfamily/Winged helix DNA-binding domain"/>
    <property type="match status" value="1"/>
</dbReference>
<accession>A0A7G9QB98</accession>
<dbReference type="GO" id="GO:0045892">
    <property type="term" value="P:negative regulation of DNA-templated transcription"/>
    <property type="evidence" value="ECO:0007669"/>
    <property type="project" value="InterPro"/>
</dbReference>
<organism evidence="5 6">
    <name type="scientific">Pedobacter roseus</name>
    <dbReference type="NCBI Taxonomy" id="336820"/>
    <lineage>
        <taxon>Bacteria</taxon>
        <taxon>Pseudomonadati</taxon>
        <taxon>Bacteroidota</taxon>
        <taxon>Sphingobacteriia</taxon>
        <taxon>Sphingobacteriales</taxon>
        <taxon>Sphingobacteriaceae</taxon>
        <taxon>Pedobacter</taxon>
    </lineage>
</organism>
<gene>
    <name evidence="5" type="ORF">H9L23_15945</name>
</gene>
<evidence type="ECO:0000256" key="1">
    <source>
        <dbReference type="ARBA" id="ARBA00011046"/>
    </source>
</evidence>
<dbReference type="PIRSF" id="PIRSF019455">
    <property type="entry name" value="CopR_AtkY"/>
    <property type="match status" value="1"/>
</dbReference>
<dbReference type="Gene3D" id="1.10.4040.10">
    <property type="entry name" value="Penicillinase repressor domain"/>
    <property type="match status" value="1"/>
</dbReference>
<dbReference type="GO" id="GO:0003677">
    <property type="term" value="F:DNA binding"/>
    <property type="evidence" value="ECO:0007669"/>
    <property type="project" value="UniProtKB-KW"/>
</dbReference>
<dbReference type="InterPro" id="IPR036388">
    <property type="entry name" value="WH-like_DNA-bd_sf"/>
</dbReference>
<evidence type="ECO:0000313" key="5">
    <source>
        <dbReference type="EMBL" id="QNN40623.1"/>
    </source>
</evidence>
<protein>
    <submittedName>
        <fullName evidence="5">BlaI/MecI/CopY family transcriptional regulator</fullName>
    </submittedName>
</protein>
<keyword evidence="4" id="KW-0804">Transcription</keyword>
<evidence type="ECO:0000256" key="3">
    <source>
        <dbReference type="ARBA" id="ARBA00023125"/>
    </source>
</evidence>
<dbReference type="AlphaFoldDB" id="A0A7G9QB98"/>
<dbReference type="Pfam" id="PF03965">
    <property type="entry name" value="Penicillinase_R"/>
    <property type="match status" value="1"/>
</dbReference>
<reference evidence="5 6" key="1">
    <citation type="submission" date="2020-08" db="EMBL/GenBank/DDBJ databases">
        <title>Genome sequence of Pedobacter roseus KACC 11594T.</title>
        <authorList>
            <person name="Hyun D.-W."/>
            <person name="Bae J.-W."/>
        </authorList>
    </citation>
    <scope>NUCLEOTIDE SEQUENCE [LARGE SCALE GENOMIC DNA]</scope>
    <source>
        <strain evidence="5 6">KACC 11594</strain>
    </source>
</reference>
<keyword evidence="2" id="KW-0805">Transcription regulation</keyword>
<evidence type="ECO:0000256" key="2">
    <source>
        <dbReference type="ARBA" id="ARBA00023015"/>
    </source>
</evidence>
<dbReference type="InterPro" id="IPR005650">
    <property type="entry name" value="BlaI_family"/>
</dbReference>
<proteinExistence type="inferred from homology"/>
<evidence type="ECO:0000256" key="4">
    <source>
        <dbReference type="ARBA" id="ARBA00023163"/>
    </source>
</evidence>
<dbReference type="Proteomes" id="UP000515806">
    <property type="component" value="Chromosome"/>
</dbReference>